<accession>A0ABY9KRM8</accession>
<keyword evidence="1" id="KW-1133">Transmembrane helix</keyword>
<feature type="transmembrane region" description="Helical" evidence="1">
    <location>
        <begin position="38"/>
        <end position="61"/>
    </location>
</feature>
<proteinExistence type="predicted"/>
<keyword evidence="1" id="KW-0472">Membrane</keyword>
<evidence type="ECO:0000313" key="3">
    <source>
        <dbReference type="Proteomes" id="UP001180087"/>
    </source>
</evidence>
<feature type="transmembrane region" description="Helical" evidence="1">
    <location>
        <begin position="101"/>
        <end position="122"/>
    </location>
</feature>
<dbReference type="Proteomes" id="UP001180087">
    <property type="component" value="Chromosome"/>
</dbReference>
<dbReference type="Pfam" id="PF12822">
    <property type="entry name" value="ECF_trnsprt"/>
    <property type="match status" value="1"/>
</dbReference>
<keyword evidence="1" id="KW-0812">Transmembrane</keyword>
<keyword evidence="3" id="KW-1185">Reference proteome</keyword>
<dbReference type="InterPro" id="IPR024529">
    <property type="entry name" value="ECF_trnsprt_substrate-spec"/>
</dbReference>
<dbReference type="RefSeq" id="WP_348025533.1">
    <property type="nucleotide sequence ID" value="NZ_CP129113.1"/>
</dbReference>
<organism evidence="2 3">
    <name type="scientific">Aciduricibacillus chroicocephali</name>
    <dbReference type="NCBI Taxonomy" id="3054939"/>
    <lineage>
        <taxon>Bacteria</taxon>
        <taxon>Bacillati</taxon>
        <taxon>Bacillota</taxon>
        <taxon>Bacilli</taxon>
        <taxon>Bacillales</taxon>
        <taxon>Bacillaceae</taxon>
        <taxon>Aciduricibacillus</taxon>
    </lineage>
</organism>
<evidence type="ECO:0000256" key="1">
    <source>
        <dbReference type="SAM" id="Phobius"/>
    </source>
</evidence>
<feature type="transmembrane region" description="Helical" evidence="1">
    <location>
        <begin position="6"/>
        <end position="26"/>
    </location>
</feature>
<name>A0ABY9KRM8_9BACI</name>
<dbReference type="Gene3D" id="1.10.1760.20">
    <property type="match status" value="1"/>
</dbReference>
<feature type="transmembrane region" description="Helical" evidence="1">
    <location>
        <begin position="142"/>
        <end position="160"/>
    </location>
</feature>
<gene>
    <name evidence="2" type="ORF">QR721_07300</name>
</gene>
<feature type="transmembrane region" description="Helical" evidence="1">
    <location>
        <begin position="73"/>
        <end position="94"/>
    </location>
</feature>
<protein>
    <submittedName>
        <fullName evidence="2">ECF transporter S component</fullName>
    </submittedName>
</protein>
<reference evidence="2" key="1">
    <citation type="submission" date="2023-06" db="EMBL/GenBank/DDBJ databases">
        <title>A Treasure from Seagulls: Isolation and Description of Aciduricobacillus qingdaonensis gen. nov., sp. nov., a Rare Obligately Uric Acid-utilizing Member in the Family Bacillaceae.</title>
        <authorList>
            <person name="Liu W."/>
            <person name="Wang B."/>
        </authorList>
    </citation>
    <scope>NUCLEOTIDE SEQUENCE</scope>
    <source>
        <strain evidence="2">44XB</strain>
    </source>
</reference>
<evidence type="ECO:0000313" key="2">
    <source>
        <dbReference type="EMBL" id="WLV23466.1"/>
    </source>
</evidence>
<dbReference type="EMBL" id="CP129113">
    <property type="protein sequence ID" value="WLV23466.1"/>
    <property type="molecule type" value="Genomic_DNA"/>
</dbReference>
<sequence length="170" mass="18899">MISHNTYRLTVIAMLGALAVIGRIAFANIPNVQPVTVIVIMAGLFLGAGPAIMLAIVITFVTNMLLGMGIWSVWQVVCWGMIGGLSGLFSHLLLRVNVIFLIFYSVLCGYGYGLLISIPTFQITGDFWPYYLAGLPFDTYHAIGNAFFMALLYKPLSYLLEKYNEKYLRK</sequence>